<gene>
    <name evidence="1" type="ORF">Cme02nite_51100</name>
</gene>
<keyword evidence="2" id="KW-1185">Reference proteome</keyword>
<proteinExistence type="predicted"/>
<name>A0A8J3L9D2_9ACTN</name>
<comment type="caution">
    <text evidence="1">The sequence shown here is derived from an EMBL/GenBank/DDBJ whole genome shotgun (WGS) entry which is preliminary data.</text>
</comment>
<dbReference type="EMBL" id="BONJ01000028">
    <property type="protein sequence ID" value="GIG16778.1"/>
    <property type="molecule type" value="Genomic_DNA"/>
</dbReference>
<sequence>MVEREDERRAREIVAAALGVRVVRHDDGSAPSQVDALIMYAEGPAPLEVIGDHDDAFNRVWRAIEKYGKDLHVEGLRSRWVVTVTANAHIKGLVRALPARLLAAQDEPGADAGWRRPRLPEMLDDLDLNGAYPCAGEPVGQVRLRHPGWSGTAGADAISLWIGQVLARQADVPVKLAAHPSTQKHAFLWATIGSDYGTQLDLEDRGQPLPTSAPVLPPGVTHIWVAGTMSSQGCLAWFPDRGWWRVPMPAFSTCDSTTDASAV</sequence>
<evidence type="ECO:0000313" key="2">
    <source>
        <dbReference type="Proteomes" id="UP000660339"/>
    </source>
</evidence>
<dbReference type="RefSeq" id="WP_166379178.1">
    <property type="nucleotide sequence ID" value="NZ_BAAATT010000005.1"/>
</dbReference>
<accession>A0A8J3L9D2</accession>
<dbReference type="AlphaFoldDB" id="A0A8J3L9D2"/>
<dbReference type="Proteomes" id="UP000660339">
    <property type="component" value="Unassembled WGS sequence"/>
</dbReference>
<evidence type="ECO:0000313" key="1">
    <source>
        <dbReference type="EMBL" id="GIG16778.1"/>
    </source>
</evidence>
<organism evidence="1 2">
    <name type="scientific">Catellatospora methionotrophica</name>
    <dbReference type="NCBI Taxonomy" id="121620"/>
    <lineage>
        <taxon>Bacteria</taxon>
        <taxon>Bacillati</taxon>
        <taxon>Actinomycetota</taxon>
        <taxon>Actinomycetes</taxon>
        <taxon>Micromonosporales</taxon>
        <taxon>Micromonosporaceae</taxon>
        <taxon>Catellatospora</taxon>
    </lineage>
</organism>
<reference evidence="1" key="1">
    <citation type="submission" date="2021-01" db="EMBL/GenBank/DDBJ databases">
        <title>Whole genome shotgun sequence of Catellatospora methionotrophica NBRC 14553.</title>
        <authorList>
            <person name="Komaki H."/>
            <person name="Tamura T."/>
        </authorList>
    </citation>
    <scope>NUCLEOTIDE SEQUENCE</scope>
    <source>
        <strain evidence="1">NBRC 14553</strain>
    </source>
</reference>
<protein>
    <submittedName>
        <fullName evidence="1">Uncharacterized protein</fullName>
    </submittedName>
</protein>